<evidence type="ECO:0000259" key="12">
    <source>
        <dbReference type="PROSITE" id="PS50011"/>
    </source>
</evidence>
<evidence type="ECO:0000259" key="13">
    <source>
        <dbReference type="PROSITE" id="PS51178"/>
    </source>
</evidence>
<evidence type="ECO:0000256" key="1">
    <source>
        <dbReference type="ARBA" id="ARBA00012513"/>
    </source>
</evidence>
<evidence type="ECO:0000256" key="9">
    <source>
        <dbReference type="PROSITE-ProRule" id="PRU10141"/>
    </source>
</evidence>
<proteinExistence type="predicted"/>
<keyword evidence="11" id="KW-0812">Transmembrane</keyword>
<feature type="region of interest" description="Disordered" evidence="10">
    <location>
        <begin position="306"/>
        <end position="393"/>
    </location>
</feature>
<feature type="compositionally biased region" description="Basic and acidic residues" evidence="10">
    <location>
        <begin position="376"/>
        <end position="393"/>
    </location>
</feature>
<dbReference type="InterPro" id="IPR017441">
    <property type="entry name" value="Protein_kinase_ATP_BS"/>
</dbReference>
<dbReference type="CDD" id="cd06577">
    <property type="entry name" value="PASTA_pknB"/>
    <property type="match status" value="4"/>
</dbReference>
<dbReference type="AlphaFoldDB" id="A0A844KER7"/>
<dbReference type="SMART" id="SM00220">
    <property type="entry name" value="S_TKc"/>
    <property type="match status" value="1"/>
</dbReference>
<feature type="compositionally biased region" description="Low complexity" evidence="10">
    <location>
        <begin position="723"/>
        <end position="740"/>
    </location>
</feature>
<dbReference type="PANTHER" id="PTHR43289">
    <property type="entry name" value="MITOGEN-ACTIVATED PROTEIN KINASE KINASE KINASE 20-RELATED"/>
    <property type="match status" value="1"/>
</dbReference>
<dbReference type="PROSITE" id="PS00107">
    <property type="entry name" value="PROTEIN_KINASE_ATP"/>
    <property type="match status" value="1"/>
</dbReference>
<dbReference type="GeneID" id="303257425"/>
<name>A0A844KER7_9FIRM</name>
<evidence type="ECO:0000256" key="2">
    <source>
        <dbReference type="ARBA" id="ARBA00022527"/>
    </source>
</evidence>
<keyword evidence="11" id="KW-1133">Transmembrane helix</keyword>
<dbReference type="InterPro" id="IPR005543">
    <property type="entry name" value="PASTA_dom"/>
</dbReference>
<dbReference type="RefSeq" id="WP_054751462.1">
    <property type="nucleotide sequence ID" value="NZ_JADPGD010000003.1"/>
</dbReference>
<keyword evidence="2" id="KW-0723">Serine/threonine-protein kinase</keyword>
<dbReference type="PANTHER" id="PTHR43289:SF34">
    <property type="entry name" value="SERINE_THREONINE-PROTEIN KINASE YBDM-RELATED"/>
    <property type="match status" value="1"/>
</dbReference>
<dbReference type="InterPro" id="IPR000719">
    <property type="entry name" value="Prot_kinase_dom"/>
</dbReference>
<feature type="binding site" evidence="9">
    <location>
        <position position="41"/>
    </location>
    <ligand>
        <name>ATP</name>
        <dbReference type="ChEBI" id="CHEBI:30616"/>
    </ligand>
</feature>
<comment type="catalytic activity">
    <reaction evidence="7">
        <text>L-threonyl-[protein] + ATP = O-phospho-L-threonyl-[protein] + ADP + H(+)</text>
        <dbReference type="Rhea" id="RHEA:46608"/>
        <dbReference type="Rhea" id="RHEA-COMP:11060"/>
        <dbReference type="Rhea" id="RHEA-COMP:11605"/>
        <dbReference type="ChEBI" id="CHEBI:15378"/>
        <dbReference type="ChEBI" id="CHEBI:30013"/>
        <dbReference type="ChEBI" id="CHEBI:30616"/>
        <dbReference type="ChEBI" id="CHEBI:61977"/>
        <dbReference type="ChEBI" id="CHEBI:456216"/>
        <dbReference type="EC" id="2.7.11.1"/>
    </reaction>
</comment>
<feature type="domain" description="PASTA" evidence="13">
    <location>
        <begin position="657"/>
        <end position="724"/>
    </location>
</feature>
<evidence type="ECO:0000256" key="6">
    <source>
        <dbReference type="ARBA" id="ARBA00022840"/>
    </source>
</evidence>
<reference evidence="14 15" key="1">
    <citation type="journal article" date="2019" name="Nat. Med.">
        <title>A library of human gut bacterial isolates paired with longitudinal multiomics data enables mechanistic microbiome research.</title>
        <authorList>
            <person name="Poyet M."/>
            <person name="Groussin M."/>
            <person name="Gibbons S.M."/>
            <person name="Avila-Pacheco J."/>
            <person name="Jiang X."/>
            <person name="Kearney S.M."/>
            <person name="Perrotta A.R."/>
            <person name="Berdy B."/>
            <person name="Zhao S."/>
            <person name="Lieberman T.D."/>
            <person name="Swanson P.K."/>
            <person name="Smith M."/>
            <person name="Roesemann S."/>
            <person name="Alexander J.E."/>
            <person name="Rich S.A."/>
            <person name="Livny J."/>
            <person name="Vlamakis H."/>
            <person name="Clish C."/>
            <person name="Bullock K."/>
            <person name="Deik A."/>
            <person name="Scott J."/>
            <person name="Pierce K.A."/>
            <person name="Xavier R.J."/>
            <person name="Alm E.J."/>
        </authorList>
    </citation>
    <scope>NUCLEOTIDE SEQUENCE [LARGE SCALE GENOMIC DNA]</scope>
    <source>
        <strain evidence="14 15">BIOML-A1</strain>
    </source>
</reference>
<dbReference type="GO" id="GO:0005524">
    <property type="term" value="F:ATP binding"/>
    <property type="evidence" value="ECO:0007669"/>
    <property type="project" value="UniProtKB-UniRule"/>
</dbReference>
<feature type="domain" description="PASTA" evidence="13">
    <location>
        <begin position="451"/>
        <end position="517"/>
    </location>
</feature>
<keyword evidence="11" id="KW-0472">Membrane</keyword>
<dbReference type="EMBL" id="WNAF01000003">
    <property type="protein sequence ID" value="MTR76541.1"/>
    <property type="molecule type" value="Genomic_DNA"/>
</dbReference>
<dbReference type="Proteomes" id="UP000448177">
    <property type="component" value="Unassembled WGS sequence"/>
</dbReference>
<dbReference type="NCBIfam" id="NF033483">
    <property type="entry name" value="PknB_PASTA_kin"/>
    <property type="match status" value="1"/>
</dbReference>
<feature type="domain" description="PASTA" evidence="13">
    <location>
        <begin position="519"/>
        <end position="587"/>
    </location>
</feature>
<evidence type="ECO:0000256" key="3">
    <source>
        <dbReference type="ARBA" id="ARBA00022679"/>
    </source>
</evidence>
<dbReference type="EC" id="2.7.11.1" evidence="1"/>
<dbReference type="Gene3D" id="3.30.10.20">
    <property type="match status" value="4"/>
</dbReference>
<evidence type="ECO:0000256" key="11">
    <source>
        <dbReference type="SAM" id="Phobius"/>
    </source>
</evidence>
<dbReference type="Gene3D" id="1.10.510.10">
    <property type="entry name" value="Transferase(Phosphotransferase) domain 1"/>
    <property type="match status" value="1"/>
</dbReference>
<dbReference type="InterPro" id="IPR008271">
    <property type="entry name" value="Ser/Thr_kinase_AS"/>
</dbReference>
<dbReference type="FunFam" id="3.30.200.20:FF:000035">
    <property type="entry name" value="Serine/threonine protein kinase Stk1"/>
    <property type="match status" value="1"/>
</dbReference>
<dbReference type="Gene3D" id="3.30.200.20">
    <property type="entry name" value="Phosphorylase Kinase, domain 1"/>
    <property type="match status" value="1"/>
</dbReference>
<keyword evidence="5 14" id="KW-0418">Kinase</keyword>
<evidence type="ECO:0000256" key="8">
    <source>
        <dbReference type="ARBA" id="ARBA00048679"/>
    </source>
</evidence>
<keyword evidence="3" id="KW-0808">Transferase</keyword>
<dbReference type="SMART" id="SM00740">
    <property type="entry name" value="PASTA"/>
    <property type="match status" value="4"/>
</dbReference>
<dbReference type="FunFam" id="1.10.510.10:FF:000021">
    <property type="entry name" value="Serine/threonine protein kinase"/>
    <property type="match status" value="1"/>
</dbReference>
<evidence type="ECO:0000313" key="15">
    <source>
        <dbReference type="Proteomes" id="UP000448177"/>
    </source>
</evidence>
<accession>A0A844KER7</accession>
<evidence type="ECO:0000256" key="7">
    <source>
        <dbReference type="ARBA" id="ARBA00047899"/>
    </source>
</evidence>
<gene>
    <name evidence="14" type="primary">pknB</name>
    <name evidence="14" type="ORF">GMD21_07610</name>
</gene>
<dbReference type="SUPFAM" id="SSF56112">
    <property type="entry name" value="Protein kinase-like (PK-like)"/>
    <property type="match status" value="1"/>
</dbReference>
<feature type="region of interest" description="Disordered" evidence="10">
    <location>
        <begin position="719"/>
        <end position="748"/>
    </location>
</feature>
<comment type="catalytic activity">
    <reaction evidence="8">
        <text>L-seryl-[protein] + ATP = O-phospho-L-seryl-[protein] + ADP + H(+)</text>
        <dbReference type="Rhea" id="RHEA:17989"/>
        <dbReference type="Rhea" id="RHEA-COMP:9863"/>
        <dbReference type="Rhea" id="RHEA-COMP:11604"/>
        <dbReference type="ChEBI" id="CHEBI:15378"/>
        <dbReference type="ChEBI" id="CHEBI:29999"/>
        <dbReference type="ChEBI" id="CHEBI:30616"/>
        <dbReference type="ChEBI" id="CHEBI:83421"/>
        <dbReference type="ChEBI" id="CHEBI:456216"/>
        <dbReference type="EC" id="2.7.11.1"/>
    </reaction>
</comment>
<keyword evidence="15" id="KW-1185">Reference proteome</keyword>
<organism evidence="14 15">
    <name type="scientific">Mediterraneibacter faecis</name>
    <dbReference type="NCBI Taxonomy" id="592978"/>
    <lineage>
        <taxon>Bacteria</taxon>
        <taxon>Bacillati</taxon>
        <taxon>Bacillota</taxon>
        <taxon>Clostridia</taxon>
        <taxon>Lachnospirales</taxon>
        <taxon>Lachnospiraceae</taxon>
        <taxon>Mediterraneibacter</taxon>
    </lineage>
</organism>
<evidence type="ECO:0000256" key="10">
    <source>
        <dbReference type="SAM" id="MobiDB-lite"/>
    </source>
</evidence>
<feature type="domain" description="Protein kinase" evidence="12">
    <location>
        <begin position="12"/>
        <end position="274"/>
    </location>
</feature>
<dbReference type="InterPro" id="IPR011009">
    <property type="entry name" value="Kinase-like_dom_sf"/>
</dbReference>
<feature type="transmembrane region" description="Helical" evidence="11">
    <location>
        <begin position="415"/>
        <end position="439"/>
    </location>
</feature>
<keyword evidence="6 9" id="KW-0067">ATP-binding</keyword>
<dbReference type="CDD" id="cd14014">
    <property type="entry name" value="STKc_PknB_like"/>
    <property type="match status" value="1"/>
</dbReference>
<dbReference type="SUPFAM" id="SSF54184">
    <property type="entry name" value="Penicillin-binding protein 2x (pbp-2x), c-terminal domain"/>
    <property type="match status" value="2"/>
</dbReference>
<feature type="domain" description="PASTA" evidence="13">
    <location>
        <begin position="588"/>
        <end position="654"/>
    </location>
</feature>
<sequence>MIKEGVFLGKRYEILGRIGSGGMADVYKGKDHKLNRFVAIKVLKSTYRSDETFIKKFLSEAQAAAGLMHPNVVNVYDVGQDRGLYYMVMELVEGITLKDYIEKKGKLSAKETISISIQMVTGIQAAHNCHIIHRDIKPQNIIISKDGKVKVTDFGIARATTSTATQAVTTTVMGSVHYTSPEQARGGIVDEKSDIYSAGITMYEMITGHVPFDGDSTVTVALKHLNEVIKSPAEEVPDIPYSLECIIMKCTQKLPNKRYMSCEELLQDLKHSLVDPDGDFVVLDGVTKRMPAASQDTGRTTVVMSQDELNRMKNRQNYNDDYDDDYEDDYDDYDDRRRSRYDDDDDYDDRRRSRYDDDDDYDDRRRSRYDDDDDYDDRRRSRYDDDDYDDRRKDRYDDRRKKNEVNKDTKKIMKILMVVAGVVIALLIMFLVGNAVGVFKGGKGTTTQQTDSEMVKVPDVTGKTYEEAQKELNKYDLGIHKSTAPSDTVAKGKIISQDPADGKKVKKHTTVNVVISSGEEAKMTTIPNVVGMSEADAEKALQDKNLVVKKGDPVYSDDVEQGEVVSVSPSEGAEVKEGTTVTLVISKGNQPATVPKLTGKSQSDAEAALSQAGLSGNATEDYSDTVEEGVIISQDTDAGKEVSKGTTIGYVVSKGPKMTVVTVPDLSYKDQNTAEKLLKQAGLTPEYIGEDYSDEYPEGQVFYQSVSSGTQVEKGTTVQYMVSKGSQPSDPDSGDSGNDSGTEENTNQ</sequence>
<dbReference type="Pfam" id="PF03793">
    <property type="entry name" value="PASTA"/>
    <property type="match status" value="4"/>
</dbReference>
<dbReference type="Pfam" id="PF00069">
    <property type="entry name" value="Pkinase"/>
    <property type="match status" value="1"/>
</dbReference>
<evidence type="ECO:0000313" key="14">
    <source>
        <dbReference type="EMBL" id="MTR76541.1"/>
    </source>
</evidence>
<comment type="caution">
    <text evidence="14">The sequence shown here is derived from an EMBL/GenBank/DDBJ whole genome shotgun (WGS) entry which is preliminary data.</text>
</comment>
<keyword evidence="4 9" id="KW-0547">Nucleotide-binding</keyword>
<dbReference type="GO" id="GO:0004674">
    <property type="term" value="F:protein serine/threonine kinase activity"/>
    <property type="evidence" value="ECO:0007669"/>
    <property type="project" value="UniProtKB-KW"/>
</dbReference>
<dbReference type="PROSITE" id="PS51178">
    <property type="entry name" value="PASTA"/>
    <property type="match status" value="4"/>
</dbReference>
<dbReference type="PROSITE" id="PS50011">
    <property type="entry name" value="PROTEIN_KINASE_DOM"/>
    <property type="match status" value="1"/>
</dbReference>
<evidence type="ECO:0000256" key="5">
    <source>
        <dbReference type="ARBA" id="ARBA00022777"/>
    </source>
</evidence>
<protein>
    <recommendedName>
        <fullName evidence="1">non-specific serine/threonine protein kinase</fullName>
        <ecNumber evidence="1">2.7.11.1</ecNumber>
    </recommendedName>
</protein>
<evidence type="ECO:0000256" key="4">
    <source>
        <dbReference type="ARBA" id="ARBA00022741"/>
    </source>
</evidence>
<feature type="compositionally biased region" description="Acidic residues" evidence="10">
    <location>
        <begin position="320"/>
        <end position="333"/>
    </location>
</feature>
<dbReference type="PROSITE" id="PS00108">
    <property type="entry name" value="PROTEIN_KINASE_ST"/>
    <property type="match status" value="1"/>
</dbReference>